<evidence type="ECO:0008006" key="8">
    <source>
        <dbReference type="Google" id="ProtNLM"/>
    </source>
</evidence>
<evidence type="ECO:0000256" key="2">
    <source>
        <dbReference type="ARBA" id="ARBA00022859"/>
    </source>
</evidence>
<keyword evidence="3" id="KW-0472">Membrane</keyword>
<dbReference type="InterPro" id="IPR036505">
    <property type="entry name" value="Amidase/PGRP_sf"/>
</dbReference>
<keyword evidence="7" id="KW-1185">Reference proteome</keyword>
<dbReference type="GO" id="GO:0002376">
    <property type="term" value="P:immune system process"/>
    <property type="evidence" value="ECO:0007669"/>
    <property type="project" value="UniProtKB-KW"/>
</dbReference>
<name>A0A8W8INX7_MAGGI</name>
<dbReference type="InterPro" id="IPR015510">
    <property type="entry name" value="PGRP"/>
</dbReference>
<dbReference type="EnsemblMetazoa" id="G14787.1">
    <property type="protein sequence ID" value="G14787.1:cds"/>
    <property type="gene ID" value="G14787"/>
</dbReference>
<evidence type="ECO:0000313" key="7">
    <source>
        <dbReference type="Proteomes" id="UP000005408"/>
    </source>
</evidence>
<keyword evidence="3" id="KW-1133">Transmembrane helix</keyword>
<dbReference type="GO" id="GO:0008270">
    <property type="term" value="F:zinc ion binding"/>
    <property type="evidence" value="ECO:0007669"/>
    <property type="project" value="InterPro"/>
</dbReference>
<protein>
    <recommendedName>
        <fullName evidence="8">Peptidoglycan-recognition protein</fullName>
    </recommendedName>
</protein>
<sequence length="230" mass="25781">MCAEIHGVQYLIFGLQTQILVIQHFMQIAQCQGRMFVIFLFLCIQTALCAACNVTIISRDDWGARAPNDHDHLHTPVTVALIHHTDRDHCTTKAACIQELQDMQNFHMNNQSHSDIMYNFMIGEDGNVYEGRGWNTVGGHMPYWNIVSLGIAVMGNFQRGPPNSAALGALQGLLACLVENHKLTPDYKLYGHRDVGHTNCPGNSFYDVIKTWSHYDTGKPVLPTKTPTRS</sequence>
<dbReference type="CDD" id="cd06583">
    <property type="entry name" value="PGRP"/>
    <property type="match status" value="1"/>
</dbReference>
<evidence type="ECO:0000259" key="4">
    <source>
        <dbReference type="SMART" id="SM00644"/>
    </source>
</evidence>
<dbReference type="PANTHER" id="PTHR11022:SF41">
    <property type="entry name" value="PEPTIDOGLYCAN-RECOGNITION PROTEIN LC-RELATED"/>
    <property type="match status" value="1"/>
</dbReference>
<dbReference type="SMART" id="SM00701">
    <property type="entry name" value="PGRP"/>
    <property type="match status" value="1"/>
</dbReference>
<dbReference type="Gene3D" id="3.40.80.10">
    <property type="entry name" value="Peptidoglycan recognition protein-like"/>
    <property type="match status" value="1"/>
</dbReference>
<comment type="similarity">
    <text evidence="1">Belongs to the N-acetylmuramoyl-L-alanine amidase 2 family.</text>
</comment>
<accession>A0A8W8INX7</accession>
<dbReference type="Pfam" id="PF01510">
    <property type="entry name" value="Amidase_2"/>
    <property type="match status" value="1"/>
</dbReference>
<dbReference type="FunFam" id="3.40.80.10:FF:000001">
    <property type="entry name" value="Peptidoglycan recognition protein 1"/>
    <property type="match status" value="1"/>
</dbReference>
<dbReference type="SMART" id="SM00644">
    <property type="entry name" value="Ami_2"/>
    <property type="match status" value="1"/>
</dbReference>
<dbReference type="InterPro" id="IPR002502">
    <property type="entry name" value="Amidase_domain"/>
</dbReference>
<dbReference type="InterPro" id="IPR006619">
    <property type="entry name" value="PGRP_domain_met/bac"/>
</dbReference>
<feature type="transmembrane region" description="Helical" evidence="3">
    <location>
        <begin position="36"/>
        <end position="57"/>
    </location>
</feature>
<proteinExistence type="inferred from homology"/>
<evidence type="ECO:0000256" key="3">
    <source>
        <dbReference type="SAM" id="Phobius"/>
    </source>
</evidence>
<dbReference type="GO" id="GO:0009253">
    <property type="term" value="P:peptidoglycan catabolic process"/>
    <property type="evidence" value="ECO:0007669"/>
    <property type="project" value="InterPro"/>
</dbReference>
<dbReference type="PANTHER" id="PTHR11022">
    <property type="entry name" value="PEPTIDOGLYCAN RECOGNITION PROTEIN"/>
    <property type="match status" value="1"/>
</dbReference>
<dbReference type="SUPFAM" id="SSF55846">
    <property type="entry name" value="N-acetylmuramoyl-L-alanine amidase-like"/>
    <property type="match status" value="1"/>
</dbReference>
<feature type="domain" description="N-acetylmuramoyl-L-alanine amidase" evidence="4">
    <location>
        <begin position="66"/>
        <end position="202"/>
    </location>
</feature>
<organism evidence="6 7">
    <name type="scientific">Magallana gigas</name>
    <name type="common">Pacific oyster</name>
    <name type="synonym">Crassostrea gigas</name>
    <dbReference type="NCBI Taxonomy" id="29159"/>
    <lineage>
        <taxon>Eukaryota</taxon>
        <taxon>Metazoa</taxon>
        <taxon>Spiralia</taxon>
        <taxon>Lophotrochozoa</taxon>
        <taxon>Mollusca</taxon>
        <taxon>Bivalvia</taxon>
        <taxon>Autobranchia</taxon>
        <taxon>Pteriomorphia</taxon>
        <taxon>Ostreida</taxon>
        <taxon>Ostreoidea</taxon>
        <taxon>Ostreidae</taxon>
        <taxon>Magallana</taxon>
    </lineage>
</organism>
<dbReference type="GO" id="GO:0008745">
    <property type="term" value="F:N-acetylmuramoyl-L-alanine amidase activity"/>
    <property type="evidence" value="ECO:0007669"/>
    <property type="project" value="InterPro"/>
</dbReference>
<keyword evidence="3" id="KW-0812">Transmembrane</keyword>
<feature type="domain" description="Peptidoglycan recognition protein family" evidence="5">
    <location>
        <begin position="54"/>
        <end position="196"/>
    </location>
</feature>
<reference evidence="6" key="1">
    <citation type="submission" date="2022-08" db="UniProtKB">
        <authorList>
            <consortium name="EnsemblMetazoa"/>
        </authorList>
    </citation>
    <scope>IDENTIFICATION</scope>
    <source>
        <strain evidence="6">05x7-T-G4-1.051#20</strain>
    </source>
</reference>
<evidence type="ECO:0000313" key="6">
    <source>
        <dbReference type="EnsemblMetazoa" id="G14787.1:cds"/>
    </source>
</evidence>
<dbReference type="Proteomes" id="UP000005408">
    <property type="component" value="Unassembled WGS sequence"/>
</dbReference>
<evidence type="ECO:0000256" key="1">
    <source>
        <dbReference type="ARBA" id="ARBA00007553"/>
    </source>
</evidence>
<evidence type="ECO:0000259" key="5">
    <source>
        <dbReference type="SMART" id="SM00701"/>
    </source>
</evidence>
<dbReference type="AlphaFoldDB" id="A0A8W8INX7"/>
<keyword evidence="2" id="KW-0391">Immunity</keyword>